<accession>A0A2W0H138</accession>
<evidence type="ECO:0000313" key="6">
    <source>
        <dbReference type="Proteomes" id="UP000248066"/>
    </source>
</evidence>
<dbReference type="NCBIfam" id="NF007494">
    <property type="entry name" value="PRK10089.1-3"/>
    <property type="match status" value="1"/>
</dbReference>
<dbReference type="SUPFAM" id="SSF50249">
    <property type="entry name" value="Nucleic acid-binding proteins"/>
    <property type="match status" value="1"/>
</dbReference>
<protein>
    <submittedName>
        <fullName evidence="5">tRNA-binding protein</fullName>
    </submittedName>
</protein>
<dbReference type="InterPro" id="IPR051270">
    <property type="entry name" value="Tyrosine-tRNA_ligase_regulator"/>
</dbReference>
<feature type="domain" description="TRNA-binding" evidence="4">
    <location>
        <begin position="8"/>
        <end position="112"/>
    </location>
</feature>
<evidence type="ECO:0000313" key="5">
    <source>
        <dbReference type="EMBL" id="PYZ95504.1"/>
    </source>
</evidence>
<dbReference type="GO" id="GO:0000049">
    <property type="term" value="F:tRNA binding"/>
    <property type="evidence" value="ECO:0007669"/>
    <property type="project" value="UniProtKB-UniRule"/>
</dbReference>
<dbReference type="NCBIfam" id="NF007495">
    <property type="entry name" value="PRK10089.1-4"/>
    <property type="match status" value="1"/>
</dbReference>
<dbReference type="InterPro" id="IPR002547">
    <property type="entry name" value="tRNA-bd_dom"/>
</dbReference>
<dbReference type="PANTHER" id="PTHR11586">
    <property type="entry name" value="TRNA-AMINOACYLATION COFACTOR ARC1 FAMILY MEMBER"/>
    <property type="match status" value="1"/>
</dbReference>
<dbReference type="InterPro" id="IPR012340">
    <property type="entry name" value="NA-bd_OB-fold"/>
</dbReference>
<keyword evidence="1 3" id="KW-0820">tRNA-binding</keyword>
<dbReference type="Gene3D" id="2.40.50.140">
    <property type="entry name" value="Nucleic acid-binding proteins"/>
    <property type="match status" value="1"/>
</dbReference>
<dbReference type="PROSITE" id="PS50886">
    <property type="entry name" value="TRBD"/>
    <property type="match status" value="1"/>
</dbReference>
<dbReference type="EMBL" id="PDOF01000004">
    <property type="protein sequence ID" value="PYZ95504.1"/>
    <property type="molecule type" value="Genomic_DNA"/>
</dbReference>
<dbReference type="RefSeq" id="WP_110521630.1">
    <property type="nucleotide sequence ID" value="NZ_PDOF01000004.1"/>
</dbReference>
<comment type="caution">
    <text evidence="5">The sequence shown here is derived from an EMBL/GenBank/DDBJ whole genome shotgun (WGS) entry which is preliminary data.</text>
</comment>
<gene>
    <name evidence="5" type="ORF">CR205_18395</name>
</gene>
<keyword evidence="2 3" id="KW-0694">RNA-binding</keyword>
<proteinExistence type="predicted"/>
<name>A0A2W0H138_9BACI</name>
<evidence type="ECO:0000256" key="1">
    <source>
        <dbReference type="ARBA" id="ARBA00022555"/>
    </source>
</evidence>
<dbReference type="InterPro" id="IPR008231">
    <property type="entry name" value="CsaA"/>
</dbReference>
<sequence>MAEITFDQFLDVEIRVGTILEAEPLEGARRPAIKMKIDFGEEGGVKQSSAQITMRYGVEELIGRQIAAVVNFPPMRVAGFKSEVLVMGAVPGDGDVVLLNIDEPVANGTRIG</sequence>
<evidence type="ECO:0000259" key="4">
    <source>
        <dbReference type="PROSITE" id="PS50886"/>
    </source>
</evidence>
<dbReference type="Proteomes" id="UP000248066">
    <property type="component" value="Unassembled WGS sequence"/>
</dbReference>
<dbReference type="CDD" id="cd02798">
    <property type="entry name" value="tRNA_bind_CsaA"/>
    <property type="match status" value="1"/>
</dbReference>
<evidence type="ECO:0000256" key="2">
    <source>
        <dbReference type="ARBA" id="ARBA00022884"/>
    </source>
</evidence>
<dbReference type="FunFam" id="2.40.50.140:FF:000165">
    <property type="entry name" value="Chaperone CsaA"/>
    <property type="match status" value="1"/>
</dbReference>
<reference evidence="5 6" key="1">
    <citation type="submission" date="2017-10" db="EMBL/GenBank/DDBJ databases">
        <title>Bacillus sp. nov., a halophilic bacterium isolated from a Yangshapao Lake.</title>
        <authorList>
            <person name="Wang H."/>
        </authorList>
    </citation>
    <scope>NUCLEOTIDE SEQUENCE [LARGE SCALE GENOMIC DNA]</scope>
    <source>
        <strain evidence="5 6">YSP-3</strain>
    </source>
</reference>
<keyword evidence="6" id="KW-1185">Reference proteome</keyword>
<dbReference type="OrthoDB" id="9794564at2"/>
<dbReference type="PANTHER" id="PTHR11586:SF37">
    <property type="entry name" value="TRNA-BINDING DOMAIN-CONTAINING PROTEIN"/>
    <property type="match status" value="1"/>
</dbReference>
<dbReference type="Pfam" id="PF01588">
    <property type="entry name" value="tRNA_bind"/>
    <property type="match status" value="1"/>
</dbReference>
<organism evidence="5 6">
    <name type="scientific">Alteribacter lacisalsi</name>
    <dbReference type="NCBI Taxonomy" id="2045244"/>
    <lineage>
        <taxon>Bacteria</taxon>
        <taxon>Bacillati</taxon>
        <taxon>Bacillota</taxon>
        <taxon>Bacilli</taxon>
        <taxon>Bacillales</taxon>
        <taxon>Bacillaceae</taxon>
        <taxon>Alteribacter</taxon>
    </lineage>
</organism>
<dbReference type="NCBIfam" id="TIGR02222">
    <property type="entry name" value="chap_CsaA"/>
    <property type="match status" value="1"/>
</dbReference>
<dbReference type="AlphaFoldDB" id="A0A2W0H138"/>
<evidence type="ECO:0000256" key="3">
    <source>
        <dbReference type="PROSITE-ProRule" id="PRU00209"/>
    </source>
</evidence>